<dbReference type="SUPFAM" id="SSF56300">
    <property type="entry name" value="Metallo-dependent phosphatases"/>
    <property type="match status" value="1"/>
</dbReference>
<dbReference type="EMBL" id="BK014882">
    <property type="protein sequence ID" value="DAD80248.1"/>
    <property type="molecule type" value="Genomic_DNA"/>
</dbReference>
<name>A0A8S5MDK2_9CAUD</name>
<evidence type="ECO:0000313" key="1">
    <source>
        <dbReference type="EMBL" id="DAD80248.1"/>
    </source>
</evidence>
<protein>
    <submittedName>
        <fullName evidence="1">DNA polymerase II small subunit</fullName>
    </submittedName>
</protein>
<organism evidence="1">
    <name type="scientific">Caudovirales sp. ctTqA28</name>
    <dbReference type="NCBI Taxonomy" id="2826775"/>
    <lineage>
        <taxon>Viruses</taxon>
        <taxon>Duplodnaviria</taxon>
        <taxon>Heunggongvirae</taxon>
        <taxon>Uroviricota</taxon>
        <taxon>Caudoviricetes</taxon>
    </lineage>
</organism>
<accession>A0A8S5MDK2</accession>
<reference evidence="1" key="1">
    <citation type="journal article" date="2021" name="Proc. Natl. Acad. Sci. U.S.A.">
        <title>A Catalog of Tens of Thousands of Viruses from Human Metagenomes Reveals Hidden Associations with Chronic Diseases.</title>
        <authorList>
            <person name="Tisza M.J."/>
            <person name="Buck C.B."/>
        </authorList>
    </citation>
    <scope>NUCLEOTIDE SEQUENCE</scope>
    <source>
        <strain evidence="1">CtTqA28</strain>
    </source>
</reference>
<dbReference type="InterPro" id="IPR029052">
    <property type="entry name" value="Metallo-depent_PP-like"/>
</dbReference>
<sequence>MTKMTDEQLKESIVAKLTVREIASKFGMSERAVQVRKSKLAKAGYSPEHDMLHQVPDGFLLKGQSTYYNKYGNPTQRWVKSAIDHDKQIELIQEFILGMKDDLPRELPVVNYNHINSPELLNQFTVTDYHLGMLAWDEESGDNWDMKIATDLIIKWFAEAIRCSPMAQTAVLAQLGDFLHWDGLDAITPSSGHVLDADTRFQKLARAAIYITRTIIKMLLEKHEKVHIIFAEGNHDMASSIWMREFLTVLYEDEPRITIDQSPDPYYCYVHGETSLFYHHGHKKRMDGLSEVFAAKFRKELGNSTYSYAHVGHLHHHRVIETSLMKIEQHQTLAAKDAYASRGGWLSKRSATVITYHKSYGEVCRSTITPEMVS</sequence>
<proteinExistence type="predicted"/>